<reference evidence="9" key="1">
    <citation type="submission" date="2023-01" db="EMBL/GenBank/DDBJ databases">
        <title>Complete genome sequence of Planctobacterium marinum strain Dej080120_11.</title>
        <authorList>
            <person name="Ueki S."/>
            <person name="Maruyama F."/>
        </authorList>
    </citation>
    <scope>NUCLEOTIDE SEQUENCE</scope>
    <source>
        <strain evidence="9">Dej080120_11</strain>
    </source>
</reference>
<gene>
    <name evidence="9" type="ORF">MACH26_13370</name>
</gene>
<keyword evidence="4 6" id="KW-0862">Zinc</keyword>
<accession>A0AA48HJE2</accession>
<keyword evidence="3 6" id="KW-0378">Hydrolase</keyword>
<name>A0AA48HJE2_9ALTE</name>
<dbReference type="CDD" id="cd07331">
    <property type="entry name" value="M48C_Oma1_like"/>
    <property type="match status" value="1"/>
</dbReference>
<evidence type="ECO:0000256" key="6">
    <source>
        <dbReference type="RuleBase" id="RU003983"/>
    </source>
</evidence>
<comment type="similarity">
    <text evidence="6">Belongs to the peptidase M48 family.</text>
</comment>
<keyword evidence="7" id="KW-0732">Signal</keyword>
<dbReference type="Proteomes" id="UP001333710">
    <property type="component" value="Chromosome"/>
</dbReference>
<dbReference type="Pfam" id="PF01435">
    <property type="entry name" value="Peptidase_M48"/>
    <property type="match status" value="1"/>
</dbReference>
<dbReference type="InterPro" id="IPR051156">
    <property type="entry name" value="Mito/Outer_Membr_Metalloprot"/>
</dbReference>
<dbReference type="RefSeq" id="WP_338291811.1">
    <property type="nucleotide sequence ID" value="NZ_AP027272.1"/>
</dbReference>
<evidence type="ECO:0000256" key="1">
    <source>
        <dbReference type="ARBA" id="ARBA00022670"/>
    </source>
</evidence>
<sequence>MSFKKLAAAILISSVLLSCAKSPTGRNTIKLYSSAQLNQMGNQAFATLKADAKIAKEPVQNNYVNCVADKIIAQVPEETFPGEWEVVVFEDEQINAFALPGGKIGIYTGILKVAKNQHQLAAIIGHEVGHVIAEHGNERMSQSTLVGVGMEVTNQLLSNNQVAYNQEIMAAIGLGVQVGLQLPFSRTHESEADYIGLDLMAKAGFKPSESVKLWENMDKASGGERPMEFLSTHPAPTTRIKQLQQNMANAEVLYKLAPEKANCPVS</sequence>
<organism evidence="9 10">
    <name type="scientific">Planctobacterium marinum</name>
    <dbReference type="NCBI Taxonomy" id="1631968"/>
    <lineage>
        <taxon>Bacteria</taxon>
        <taxon>Pseudomonadati</taxon>
        <taxon>Pseudomonadota</taxon>
        <taxon>Gammaproteobacteria</taxon>
        <taxon>Alteromonadales</taxon>
        <taxon>Alteromonadaceae</taxon>
        <taxon>Planctobacterium</taxon>
    </lineage>
</organism>
<evidence type="ECO:0000256" key="3">
    <source>
        <dbReference type="ARBA" id="ARBA00022801"/>
    </source>
</evidence>
<feature type="chain" id="PRO_5041409571" evidence="7">
    <location>
        <begin position="21"/>
        <end position="266"/>
    </location>
</feature>
<dbReference type="GO" id="GO:0051603">
    <property type="term" value="P:proteolysis involved in protein catabolic process"/>
    <property type="evidence" value="ECO:0007669"/>
    <property type="project" value="TreeGrafter"/>
</dbReference>
<dbReference type="KEGG" id="pmaw:MACH26_13370"/>
<dbReference type="Gene3D" id="3.30.2010.10">
    <property type="entry name" value="Metalloproteases ('zincins'), catalytic domain"/>
    <property type="match status" value="1"/>
</dbReference>
<evidence type="ECO:0000313" key="10">
    <source>
        <dbReference type="Proteomes" id="UP001333710"/>
    </source>
</evidence>
<keyword evidence="1 6" id="KW-0645">Protease</keyword>
<dbReference type="GO" id="GO:0016020">
    <property type="term" value="C:membrane"/>
    <property type="evidence" value="ECO:0007669"/>
    <property type="project" value="TreeGrafter"/>
</dbReference>
<feature type="domain" description="Peptidase M48" evidence="8">
    <location>
        <begin position="60"/>
        <end position="245"/>
    </location>
</feature>
<dbReference type="GO" id="GO:0004222">
    <property type="term" value="F:metalloendopeptidase activity"/>
    <property type="evidence" value="ECO:0007669"/>
    <property type="project" value="InterPro"/>
</dbReference>
<evidence type="ECO:0000256" key="4">
    <source>
        <dbReference type="ARBA" id="ARBA00022833"/>
    </source>
</evidence>
<dbReference type="EMBL" id="AP027272">
    <property type="protein sequence ID" value="BDX05816.1"/>
    <property type="molecule type" value="Genomic_DNA"/>
</dbReference>
<keyword evidence="10" id="KW-1185">Reference proteome</keyword>
<dbReference type="GO" id="GO:0046872">
    <property type="term" value="F:metal ion binding"/>
    <property type="evidence" value="ECO:0007669"/>
    <property type="project" value="UniProtKB-KW"/>
</dbReference>
<dbReference type="PROSITE" id="PS51257">
    <property type="entry name" value="PROKAR_LIPOPROTEIN"/>
    <property type="match status" value="1"/>
</dbReference>
<comment type="cofactor">
    <cofactor evidence="6">
        <name>Zn(2+)</name>
        <dbReference type="ChEBI" id="CHEBI:29105"/>
    </cofactor>
    <text evidence="6">Binds 1 zinc ion per subunit.</text>
</comment>
<feature type="signal peptide" evidence="7">
    <location>
        <begin position="1"/>
        <end position="20"/>
    </location>
</feature>
<evidence type="ECO:0000256" key="5">
    <source>
        <dbReference type="ARBA" id="ARBA00023049"/>
    </source>
</evidence>
<keyword evidence="5 6" id="KW-0482">Metalloprotease</keyword>
<dbReference type="PANTHER" id="PTHR22726:SF24">
    <property type="entry name" value="M48 FAMILY METALLOPEPTIDASE"/>
    <property type="match status" value="1"/>
</dbReference>
<proteinExistence type="inferred from homology"/>
<dbReference type="AlphaFoldDB" id="A0AA48HJE2"/>
<evidence type="ECO:0000313" key="9">
    <source>
        <dbReference type="EMBL" id="BDX05816.1"/>
    </source>
</evidence>
<dbReference type="PANTHER" id="PTHR22726">
    <property type="entry name" value="METALLOENDOPEPTIDASE OMA1"/>
    <property type="match status" value="1"/>
</dbReference>
<dbReference type="InterPro" id="IPR001915">
    <property type="entry name" value="Peptidase_M48"/>
</dbReference>
<evidence type="ECO:0000256" key="2">
    <source>
        <dbReference type="ARBA" id="ARBA00022723"/>
    </source>
</evidence>
<evidence type="ECO:0000259" key="8">
    <source>
        <dbReference type="Pfam" id="PF01435"/>
    </source>
</evidence>
<keyword evidence="2" id="KW-0479">Metal-binding</keyword>
<evidence type="ECO:0000256" key="7">
    <source>
        <dbReference type="SAM" id="SignalP"/>
    </source>
</evidence>
<protein>
    <submittedName>
        <fullName evidence="9">Zn-dependent protease</fullName>
    </submittedName>
</protein>